<keyword evidence="13" id="KW-0969">Cilium</keyword>
<dbReference type="Proteomes" id="UP001212841">
    <property type="component" value="Unassembled WGS sequence"/>
</dbReference>
<dbReference type="Gene3D" id="6.10.140.1060">
    <property type="match status" value="1"/>
</dbReference>
<dbReference type="Pfam" id="PF18199">
    <property type="entry name" value="Dynein_C"/>
    <property type="match status" value="1"/>
</dbReference>
<gene>
    <name evidence="32" type="primary">DNAH7_4</name>
    <name evidence="32" type="ORF">HK097_010678</name>
</gene>
<dbReference type="Pfam" id="PF08393">
    <property type="entry name" value="DHC_N2"/>
    <property type="match status" value="1"/>
</dbReference>
<keyword evidence="16" id="KW-0966">Cell projection</keyword>
<keyword evidence="12 21" id="KW-0175">Coiled coil</keyword>
<dbReference type="FunFam" id="3.40.50.300:FF:002141">
    <property type="entry name" value="Dynein heavy chain"/>
    <property type="match status" value="1"/>
</dbReference>
<dbReference type="FunFam" id="1.20.58.1120:FF:000005">
    <property type="entry name" value="Dynein, axonemal, heavy chain 12"/>
    <property type="match status" value="1"/>
</dbReference>
<dbReference type="InterPro" id="IPR004273">
    <property type="entry name" value="Dynein_heavy_D6_P-loop"/>
</dbReference>
<dbReference type="FunFam" id="3.40.50.300:FF:000223">
    <property type="entry name" value="Dynein heavy chain 3, axonemal"/>
    <property type="match status" value="1"/>
</dbReference>
<evidence type="ECO:0000259" key="28">
    <source>
        <dbReference type="Pfam" id="PF17852"/>
    </source>
</evidence>
<dbReference type="Pfam" id="PF12780">
    <property type="entry name" value="AAA_8"/>
    <property type="match status" value="1"/>
</dbReference>
<feature type="domain" description="Dynein heavy chain coiled coil stalk" evidence="25">
    <location>
        <begin position="2048"/>
        <end position="2390"/>
    </location>
</feature>
<evidence type="ECO:0000313" key="33">
    <source>
        <dbReference type="Proteomes" id="UP001212841"/>
    </source>
</evidence>
<comment type="subcellular location">
    <subcellularLocation>
        <location evidence="1">Cell projection</location>
        <location evidence="1">Cilium</location>
        <location evidence="1">Flagellum</location>
    </subcellularLocation>
    <subcellularLocation>
        <location evidence="2">Cytoplasm</location>
        <location evidence="2">Cytoskeleton</location>
        <location evidence="2">Cilium axoneme</location>
    </subcellularLocation>
</comment>
<dbReference type="Gene3D" id="1.20.1270.280">
    <property type="match status" value="1"/>
</dbReference>
<dbReference type="InterPro" id="IPR041228">
    <property type="entry name" value="Dynein_C"/>
</dbReference>
<evidence type="ECO:0000256" key="13">
    <source>
        <dbReference type="ARBA" id="ARBA00023069"/>
    </source>
</evidence>
<feature type="domain" description="Dynein heavy chain AAA module D4" evidence="26">
    <location>
        <begin position="1774"/>
        <end position="2034"/>
    </location>
</feature>
<keyword evidence="14" id="KW-0505">Motor protein</keyword>
<dbReference type="PANTHER" id="PTHR22878:SF70">
    <property type="entry name" value="DYNEIN HEAVY CHAIN 2, AXONEMAL"/>
    <property type="match status" value="1"/>
</dbReference>
<dbReference type="InterPro" id="IPR027417">
    <property type="entry name" value="P-loop_NTPase"/>
</dbReference>
<dbReference type="FunFam" id="3.20.180.20:FF:000003">
    <property type="entry name" value="Dynein heavy chain 12, axonemal"/>
    <property type="match status" value="1"/>
</dbReference>
<dbReference type="Pfam" id="PF12781">
    <property type="entry name" value="AAA_9"/>
    <property type="match status" value="1"/>
</dbReference>
<sequence>EVKKWRNYANVQIHSAYPFVLYFPLVELHCDEFIAALSDRAMTLANRVLDKMAEDNKGKVSGVITQFEEIANKVLTMPNNVEEMVGLQKFIDHTRTVTMRGLEDSVEDAKKRLNFMITYSELTKDDYDLNTTLFTWPHRIIPIFTEGESILLRSRAANQEELKTRRDKLFTELEGFSKQLEEYHSFGDYAEITRYLKTAQRLQARLDSLAERIMGFNREEEMFGWEATKFNGLNETIESLTPFLTLYQTSVDFQRCYHTWMTGPFLKLDPEVVENEVTNMWRNIYKLCLTFENDAAPLEVAEITKEQLERFKVHLPLISTLCNPGLRERHWKDISRIVGFRFQPDETTSLSAVLERSFHEYMDQLEQISSVATKEYSFEKALQKMYREWADVEFGTVEYRDTGTSILSSVEEIQGLFDDHIVKTQTMRGSPFIKAFEEETRAWEERLITMQEILDEWLKVQATWLYLEPIFSSEDIMRQMPTEGKRFVAVNKTWKEIMAYCVADHHVLKVCAMPDLLDRLKESNNELELIQKGLNQYLEIKRLFFPRFFFLSNDEMLEILSETRDPTRVQPHLKKCFEGVNSLEFTDNLDITGMYSAQKEFIKFTNTVSTNDAAGAVERWLLEVEKAMLASMRHVTAQGWEAYKETPREKWVLEWPGQVVLGVSQIFWTKEVEFVILEGRQNGLAKYVDTSTERLSKVVELVRGNLSRLARTTLEALVVIDVHARDVVQQLADAKVSNINDFGWLSQLRYYFPNKEEGVIVKMINSVQKYGYEYLGNTARLVITTLTDRCYRTLFGALQLNLGGAPEGPAGTGKTESVKDLAKALAMFCVVYNCSDGLDYIAMGKFFKGLASAGAWACFDEFNRIDLEVLSVVAQQILTIQRAKAAKLETFVFEGTELNLNPVANCFITMNPGYAGRSELPDNLKALFRPVAMMVPDYTLIAEISLYSFGYVQARSLAVKITATYRLCSEQLSSQDHYDYGMRAVKSVLNAAGALKLKYPNENENIIVLRSIIDVNLAKFLSQDIPLFKGITADLFPGVTLPTPDYDILTKNIQACCTRMNLQMVPAFLEKALQVYEMMLVRHGFMLVGEPFSGKTAGYRVLQNALTEINKTMPTAEAKVLTFILNPKSITMGQLYGQFDPVTHEWSDGVLAVGFRNFASQATPERKWIIFDGPVDAIWIENMNTVLDDNKKLCLNSGEIIQLSSTMSMIFEVRDLAVASPATVSRCGMIYMEPSRLGWRDTLVVSWLNKDLLDEDQKKLYLMMVDWLINPCLHFVRRECVELSETNDSNLVTSLMHIYESLLDDFVKDDKNFDMSAKCLQGIFLFSLVWAVGASVNEAGRVKFNEFLRGLLTGMNATAPMPHGLALEAALPASGTVYDYVFEKSDGGTWRPWLETIPSEYVIPAKAKYDSIMVPTVDTARYTFLLKLLVRHNKQVLFVGPTGTGKSMYIRDGLMSGLAKETYVPTFVNFSAQTTANQTQDIIESKLDKRRKGVFGPVMGKKCIIFVDDLNMPAREQYGAQPPIELLRQWMDHGGWYNLAENTMQEFVDIQFVGAMGPPGGGRNPVTPRFLRHFNTITIASFDDMTLHRIFETILTWHLSNGFAQEVRALAKPIVAATREVYRGAMANLLPTPKKSHYTFNLRDFARVIQGVLLSRPDTVPDPSKLIRLWLHEAYRVFYDRLIDDDDRKWMFEHGKTVVKSSFGLEFNAVFKPYDFDSNGVVGEDDLRSLIFGTYLSPRDAAGKAYDEIASLDDLTAFMDRSLAEYNMVSKKPMDLVMFRFAIEHLARISRVLQQPRGNILLVGVGGSGRQSLSRMAAYLAEYDVFQVEISRNYNVQNWHDDLKKIMKMAGGQGKPTVFLFSDTQIQEESFLEDINNILNSGEVPNLFAADEKQELFELMRSDTRSTSRPTDSSPTALFAFFVDRCRENLHVCLCMSPVGEAFRNRLRKFPSLVNCCTIDWFKDWPDDALEMVATKFLSDVELEDQVRKDVVYMCKYLHESTRDMSAKFLASLRRHNYVTPTSYLELIRTFKTLLSSKRAAVLKWKNRYVNGLEKLNFASGSVAKMQVDLGEMQPQLIKTKEETDAIMIQIEKESKEVEATKVVVQADEEVASKKAAEATAIKEDCEAQLAEAIPALEAAVQALDTLKPADITVLKSMKSPPAGVKLVMEAVCVMKDVKPVKIPDPAGSGKKIEDYWGPSKTLMSDMKFLDSLKAYDKDNVSPAIMKVIRGKYMDNPEFDPEKIKSASSAAEGLCRWVRAIECYDRVAKVVAPKKEALGKAEAELAETMGKLNEKRAVLKAVEDRMANLTNKFKAMTDKKEQLERQVESVSNQLIRAEKLIGSLGDEKDRWTQCAIDGEKRYVSLTGDVLVSSGIVAYLGAFTKSYRDEAVYDWTRLCKERKIPCSDDIKLASVLGEPVKIRDWTLAGLPNDGFSIDNGIVISNARRWPLMIDPQGQANRWIKNMEKQKSLQVVKLTDSDYLRTLENAVQFGTPVLLENVGEELDPVLEPLLLKQTFKQGGITCIRLGDSTVEYSPEFRFYITTKLRNPHYLPELSTKVTLLNFMITPEGLEDQLLGIVIAKERPELEEMKTQLLLQSADNKRQLQEIEDKILEVLSSSEGNILEDETGIQILSSSKVLANTISEKQATAEKTEAKIDEIRIGYKPIAIHSSILFFCIAELANIEPMYQYSLVWYINLFINSIEASEKSADLDTRLGNLRTHFTESLYLNVCRSLFEKDKLVFSFLLTISILRGRNEVNMDEWRFLLTGGIGSGDANVANPDPTWITERSWADICRLSTLPAFRDFHQTFKNSVADWKHIFDSSEPQELPLPGVWKDQLNIFQKLLVLRCIRPDKMVAAIAIFIIDKMGKRFVEPPPFDLASSYVDSNPTAPLIFILSPGADPMTSLLKFGDEKKMGGNRLQSISLGQGQGPIAAKMISAGAQEGSWVVLQNCHLAISWMSTLEKICEDLTPETTHRDFRLWLTSYPSDKFPVTLLQNGVKMTNEPPKGLKANLMKSYLSDPINDKTFYEGSKRQAIFERMLFGLCFFHGLVQERRQFGPIGWNIPYEFNDTDLRISARQLRNFLAEYDEVPYDALAYLTGQCNYGGRVTDDKDRRALMSLLSLVYNPKIQEENYSFSPSGVYHIPSTTSYAGITDFIKTLPMEAKPEVFCLHDNADITKNQLETDNFFRAILLTQGRSDSGGGKSSEQIISEVAADMAKKLPDQFDLAKVSQKYPVSYTESMNTVLLQEVIRFNNLTRVVRESLLNIQKAIKGLVVMSAELEDVSTSILVGSIPKSWASKSYPSMKPLGSYYLDLLARLNFFKKWIEEGQPIVYWLSGFFFTQSFLTGCLQNYARKYTIPIDLLAFEFAIQPVRSAGVRPDEGQYVNGLFLEGARWDIKENSIVESLPRVLYDSLPIIWLRPGERTKFDLRGTYDCPVYKTSARRGTLSTTGHSTNYVMSMRIPTNVPEDHWIRRGVAGLMGLND</sequence>
<dbReference type="Pfam" id="PF18198">
    <property type="entry name" value="AAA_lid_11"/>
    <property type="match status" value="1"/>
</dbReference>
<evidence type="ECO:0000259" key="23">
    <source>
        <dbReference type="Pfam" id="PF08393"/>
    </source>
</evidence>
<comment type="caution">
    <text evidence="32">The sequence shown here is derived from an EMBL/GenBank/DDBJ whole genome shotgun (WGS) entry which is preliminary data.</text>
</comment>
<evidence type="ECO:0000259" key="24">
    <source>
        <dbReference type="Pfam" id="PF12774"/>
    </source>
</evidence>
<dbReference type="Gene3D" id="1.10.472.130">
    <property type="match status" value="1"/>
</dbReference>
<dbReference type="InterPro" id="IPR035706">
    <property type="entry name" value="AAA_9"/>
</dbReference>
<protein>
    <recommendedName>
        <fullName evidence="18">Dynein axonemal heavy chain 7</fullName>
    </recommendedName>
    <alternativeName>
        <fullName evidence="20">Axonemal beta dynein heavy chain 7</fullName>
    </alternativeName>
    <alternativeName>
        <fullName evidence="19">Ciliary dynein heavy chain 7</fullName>
    </alternativeName>
</protein>
<dbReference type="Gene3D" id="1.20.920.20">
    <property type="match status" value="1"/>
</dbReference>
<evidence type="ECO:0000256" key="19">
    <source>
        <dbReference type="ARBA" id="ARBA00078543"/>
    </source>
</evidence>
<keyword evidence="15" id="KW-0206">Cytoskeleton</keyword>
<feature type="non-terminal residue" evidence="32">
    <location>
        <position position="3486"/>
    </location>
</feature>
<dbReference type="Gene3D" id="1.20.920.30">
    <property type="match status" value="1"/>
</dbReference>
<evidence type="ECO:0000256" key="6">
    <source>
        <dbReference type="ARBA" id="ARBA00022701"/>
    </source>
</evidence>
<keyword evidence="7" id="KW-0677">Repeat</keyword>
<comment type="subunit">
    <text evidence="4">Consists of at least two heavy chains and a number of intermediate and light chains.</text>
</comment>
<evidence type="ECO:0000256" key="3">
    <source>
        <dbReference type="ARBA" id="ARBA00008887"/>
    </source>
</evidence>
<dbReference type="GO" id="GO:0008569">
    <property type="term" value="F:minus-end-directed microtubule motor activity"/>
    <property type="evidence" value="ECO:0007669"/>
    <property type="project" value="InterPro"/>
</dbReference>
<keyword evidence="6" id="KW-0493">Microtubule</keyword>
<dbReference type="EMBL" id="JADGJD010000811">
    <property type="protein sequence ID" value="KAJ3048328.1"/>
    <property type="molecule type" value="Genomic_DNA"/>
</dbReference>
<dbReference type="FunFam" id="1.20.140.100:FF:000004">
    <property type="entry name" value="Dynein axonemal heavy chain 6"/>
    <property type="match status" value="1"/>
</dbReference>
<evidence type="ECO:0000256" key="7">
    <source>
        <dbReference type="ARBA" id="ARBA00022737"/>
    </source>
</evidence>
<evidence type="ECO:0000259" key="25">
    <source>
        <dbReference type="Pfam" id="PF12777"/>
    </source>
</evidence>
<evidence type="ECO:0000256" key="8">
    <source>
        <dbReference type="ARBA" id="ARBA00022741"/>
    </source>
</evidence>
<reference evidence="32" key="1">
    <citation type="submission" date="2020-05" db="EMBL/GenBank/DDBJ databases">
        <title>Phylogenomic resolution of chytrid fungi.</title>
        <authorList>
            <person name="Stajich J.E."/>
            <person name="Amses K."/>
            <person name="Simmons R."/>
            <person name="Seto K."/>
            <person name="Myers J."/>
            <person name="Bonds A."/>
            <person name="Quandt C.A."/>
            <person name="Barry K."/>
            <person name="Liu P."/>
            <person name="Grigoriev I."/>
            <person name="Longcore J.E."/>
            <person name="James T.Y."/>
        </authorList>
    </citation>
    <scope>NUCLEOTIDE SEQUENCE</scope>
    <source>
        <strain evidence="32">JEL0318</strain>
    </source>
</reference>
<dbReference type="FunFam" id="1.10.8.1220:FF:000001">
    <property type="entry name" value="Dynein axonemal heavy chain 5"/>
    <property type="match status" value="1"/>
</dbReference>
<keyword evidence="11" id="KW-0243">Dynein</keyword>
<feature type="domain" description="Dynein heavy chain region D6 P-loop" evidence="22">
    <location>
        <begin position="2889"/>
        <end position="3003"/>
    </location>
</feature>
<evidence type="ECO:0000259" key="29">
    <source>
        <dbReference type="Pfam" id="PF17857"/>
    </source>
</evidence>
<evidence type="ECO:0000256" key="2">
    <source>
        <dbReference type="ARBA" id="ARBA00004430"/>
    </source>
</evidence>
<dbReference type="FunFam" id="1.10.8.710:FF:000004">
    <property type="entry name" value="Dynein axonemal heavy chain 6"/>
    <property type="match status" value="1"/>
</dbReference>
<dbReference type="GO" id="GO:0005858">
    <property type="term" value="C:axonemal dynein complex"/>
    <property type="evidence" value="ECO:0007669"/>
    <property type="project" value="UniProtKB-ARBA"/>
</dbReference>
<dbReference type="FunFam" id="3.10.490.20:FF:000001">
    <property type="entry name" value="dynein heavy chain 7, axonemal"/>
    <property type="match status" value="1"/>
</dbReference>
<dbReference type="Gene3D" id="1.10.8.1220">
    <property type="match status" value="1"/>
</dbReference>
<dbReference type="InterPro" id="IPR013602">
    <property type="entry name" value="Dynein_heavy_linker"/>
</dbReference>
<dbReference type="Pfam" id="PF17857">
    <property type="entry name" value="AAA_lid_1"/>
    <property type="match status" value="1"/>
</dbReference>
<dbReference type="Gene3D" id="1.20.140.100">
    <property type="entry name" value="Dynein heavy chain, N-terminal domain 2"/>
    <property type="match status" value="1"/>
</dbReference>
<dbReference type="Gene3D" id="3.20.180.20">
    <property type="entry name" value="Dynein heavy chain, N-terminal domain 2"/>
    <property type="match status" value="1"/>
</dbReference>
<feature type="coiled-coil region" evidence="21">
    <location>
        <begin position="2292"/>
        <end position="2340"/>
    </location>
</feature>
<dbReference type="InterPro" id="IPR043157">
    <property type="entry name" value="Dynein_AAA1S"/>
</dbReference>
<comment type="similarity">
    <text evidence="3">Belongs to the dynein heavy chain family.</text>
</comment>
<feature type="domain" description="Dynein heavy chain linker" evidence="23">
    <location>
        <begin position="233"/>
        <end position="638"/>
    </location>
</feature>
<dbReference type="SUPFAM" id="SSF52540">
    <property type="entry name" value="P-loop containing nucleoside triphosphate hydrolases"/>
    <property type="match status" value="4"/>
</dbReference>
<evidence type="ECO:0000256" key="18">
    <source>
        <dbReference type="ARBA" id="ARBA00071816"/>
    </source>
</evidence>
<name>A0AAD5X2E7_9FUNG</name>
<dbReference type="FunFam" id="1.20.920.30:FF:000002">
    <property type="entry name" value="Dynein axonemal heavy chain 3"/>
    <property type="match status" value="1"/>
</dbReference>
<evidence type="ECO:0000256" key="4">
    <source>
        <dbReference type="ARBA" id="ARBA00011655"/>
    </source>
</evidence>
<dbReference type="Pfam" id="PF12775">
    <property type="entry name" value="AAA_7"/>
    <property type="match status" value="1"/>
</dbReference>
<feature type="coiled-coil region" evidence="21">
    <location>
        <begin position="192"/>
        <end position="219"/>
    </location>
</feature>
<feature type="domain" description="Dynein heavy chain 3 AAA+ lid" evidence="29">
    <location>
        <begin position="1621"/>
        <end position="1702"/>
    </location>
</feature>
<evidence type="ECO:0000256" key="11">
    <source>
        <dbReference type="ARBA" id="ARBA00023017"/>
    </source>
</evidence>
<dbReference type="InterPro" id="IPR024317">
    <property type="entry name" value="Dynein_heavy_chain_D4_dom"/>
</dbReference>
<evidence type="ECO:0000256" key="20">
    <source>
        <dbReference type="ARBA" id="ARBA00082102"/>
    </source>
</evidence>
<dbReference type="Gene3D" id="1.20.58.1120">
    <property type="match status" value="1"/>
</dbReference>
<evidence type="ECO:0000259" key="31">
    <source>
        <dbReference type="Pfam" id="PF18199"/>
    </source>
</evidence>
<feature type="domain" description="Dynein heavy chain hydrolytic ATP-binding dynein motor region" evidence="24">
    <location>
        <begin position="770"/>
        <end position="1096"/>
    </location>
</feature>
<evidence type="ECO:0000259" key="22">
    <source>
        <dbReference type="Pfam" id="PF03028"/>
    </source>
</evidence>
<feature type="domain" description="Dynein heavy chain ATP-binding dynein motor region" evidence="27">
    <location>
        <begin position="2422"/>
        <end position="2643"/>
    </location>
</feature>
<keyword evidence="8" id="KW-0547">Nucleotide-binding</keyword>
<dbReference type="GO" id="GO:0005874">
    <property type="term" value="C:microtubule"/>
    <property type="evidence" value="ECO:0007669"/>
    <property type="project" value="UniProtKB-KW"/>
</dbReference>
<evidence type="ECO:0000259" key="26">
    <source>
        <dbReference type="Pfam" id="PF12780"/>
    </source>
</evidence>
<dbReference type="Gene3D" id="3.40.50.300">
    <property type="entry name" value="P-loop containing nucleotide triphosphate hydrolases"/>
    <property type="match status" value="5"/>
</dbReference>
<evidence type="ECO:0000256" key="9">
    <source>
        <dbReference type="ARBA" id="ARBA00022840"/>
    </source>
</evidence>
<evidence type="ECO:0000256" key="16">
    <source>
        <dbReference type="ARBA" id="ARBA00023273"/>
    </source>
</evidence>
<organism evidence="32 33">
    <name type="scientific">Rhizophlyctis rosea</name>
    <dbReference type="NCBI Taxonomy" id="64517"/>
    <lineage>
        <taxon>Eukaryota</taxon>
        <taxon>Fungi</taxon>
        <taxon>Fungi incertae sedis</taxon>
        <taxon>Chytridiomycota</taxon>
        <taxon>Chytridiomycota incertae sedis</taxon>
        <taxon>Chytridiomycetes</taxon>
        <taxon>Rhizophlyctidales</taxon>
        <taxon>Rhizophlyctidaceae</taxon>
        <taxon>Rhizophlyctis</taxon>
    </lineage>
</organism>
<dbReference type="GO" id="GO:0031514">
    <property type="term" value="C:motile cilium"/>
    <property type="evidence" value="ECO:0007669"/>
    <property type="project" value="UniProtKB-SubCell"/>
</dbReference>
<dbReference type="FunFam" id="1.20.1270.280:FF:000001">
    <property type="entry name" value="dynein heavy chain 7, axonemal"/>
    <property type="match status" value="1"/>
</dbReference>
<evidence type="ECO:0000313" key="32">
    <source>
        <dbReference type="EMBL" id="KAJ3048328.1"/>
    </source>
</evidence>
<feature type="domain" description="Dynein heavy chain AAA 5 extension" evidence="28">
    <location>
        <begin position="1264"/>
        <end position="1394"/>
    </location>
</feature>
<keyword evidence="5" id="KW-0963">Cytoplasm</keyword>
<keyword evidence="9" id="KW-0067">ATP-binding</keyword>
<dbReference type="Gene3D" id="3.10.490.20">
    <property type="match status" value="1"/>
</dbReference>
<dbReference type="Pfam" id="PF12777">
    <property type="entry name" value="MT"/>
    <property type="match status" value="1"/>
</dbReference>
<dbReference type="GO" id="GO:0003341">
    <property type="term" value="P:cilium movement"/>
    <property type="evidence" value="ECO:0007669"/>
    <property type="project" value="UniProtKB-ARBA"/>
</dbReference>
<evidence type="ECO:0000256" key="17">
    <source>
        <dbReference type="ARBA" id="ARBA00062885"/>
    </source>
</evidence>
<evidence type="ECO:0000256" key="1">
    <source>
        <dbReference type="ARBA" id="ARBA00004230"/>
    </source>
</evidence>
<dbReference type="Pfam" id="PF17852">
    <property type="entry name" value="Dynein_AAA_lid"/>
    <property type="match status" value="1"/>
</dbReference>
<evidence type="ECO:0000256" key="5">
    <source>
        <dbReference type="ARBA" id="ARBA00022490"/>
    </source>
</evidence>
<comment type="subunit">
    <text evidence="17">The dynein complex consists of at least two heavy chains and a number of intermediate and light chains.</text>
</comment>
<dbReference type="FunFam" id="3.40.50.300:FF:001328">
    <property type="entry name" value="Dynein heavy chain 6, axonemal"/>
    <property type="match status" value="1"/>
</dbReference>
<evidence type="ECO:0000256" key="21">
    <source>
        <dbReference type="SAM" id="Coils"/>
    </source>
</evidence>
<keyword evidence="10" id="KW-0282">Flagellum</keyword>
<dbReference type="InterPro" id="IPR024743">
    <property type="entry name" value="Dynein_HC_stalk"/>
</dbReference>
<dbReference type="PANTHER" id="PTHR22878">
    <property type="entry name" value="DYNEIN HEAVY CHAIN 6, AXONEMAL-LIKE-RELATED"/>
    <property type="match status" value="1"/>
</dbReference>
<dbReference type="InterPro" id="IPR018247">
    <property type="entry name" value="EF_Hand_1_Ca_BS"/>
</dbReference>
<dbReference type="PROSITE" id="PS00018">
    <property type="entry name" value="EF_HAND_1"/>
    <property type="match status" value="1"/>
</dbReference>
<feature type="domain" description="Dynein heavy chain C-terminal" evidence="31">
    <location>
        <begin position="3183"/>
        <end position="3481"/>
    </location>
</feature>
<evidence type="ECO:0000256" key="12">
    <source>
        <dbReference type="ARBA" id="ARBA00023054"/>
    </source>
</evidence>
<dbReference type="InterPro" id="IPR041658">
    <property type="entry name" value="AAA_lid_11"/>
</dbReference>
<dbReference type="FunFam" id="1.10.287.2620:FF:000002">
    <property type="entry name" value="Dynein heavy chain 2, axonemal"/>
    <property type="match status" value="1"/>
</dbReference>
<evidence type="ECO:0000256" key="15">
    <source>
        <dbReference type="ARBA" id="ARBA00023212"/>
    </source>
</evidence>
<evidence type="ECO:0000256" key="10">
    <source>
        <dbReference type="ARBA" id="ARBA00022846"/>
    </source>
</evidence>
<dbReference type="GO" id="GO:0045505">
    <property type="term" value="F:dynein intermediate chain binding"/>
    <property type="evidence" value="ECO:0007669"/>
    <property type="project" value="InterPro"/>
</dbReference>
<dbReference type="GO" id="GO:0051959">
    <property type="term" value="F:dynein light intermediate chain binding"/>
    <property type="evidence" value="ECO:0007669"/>
    <property type="project" value="InterPro"/>
</dbReference>
<dbReference type="FunFam" id="3.40.50.300:FF:000044">
    <property type="entry name" value="Dynein heavy chain 5, axonemal"/>
    <property type="match status" value="1"/>
</dbReference>
<dbReference type="FunFam" id="1.10.472.130:FF:000005">
    <property type="entry name" value="Dynein axonemal heavy chain 7"/>
    <property type="match status" value="1"/>
</dbReference>
<evidence type="ECO:0000259" key="27">
    <source>
        <dbReference type="Pfam" id="PF12781"/>
    </source>
</evidence>
<proteinExistence type="inferred from homology"/>
<evidence type="ECO:0000256" key="14">
    <source>
        <dbReference type="ARBA" id="ARBA00023175"/>
    </source>
</evidence>
<accession>A0AAD5X2E7</accession>
<dbReference type="InterPro" id="IPR041589">
    <property type="entry name" value="DNAH3_AAA_lid_1"/>
</dbReference>
<dbReference type="GO" id="GO:0005524">
    <property type="term" value="F:ATP binding"/>
    <property type="evidence" value="ECO:0007669"/>
    <property type="project" value="UniProtKB-KW"/>
</dbReference>
<dbReference type="FunFam" id="1.20.920.20:FF:000006">
    <property type="entry name" value="Dynein, axonemal, heavy chain 6"/>
    <property type="match status" value="1"/>
</dbReference>
<dbReference type="FunFam" id="1.10.8.720:FF:000001">
    <property type="entry name" value="dynein heavy chain 7, axonemal"/>
    <property type="match status" value="1"/>
</dbReference>
<dbReference type="Pfam" id="PF12774">
    <property type="entry name" value="AAA_6"/>
    <property type="match status" value="1"/>
</dbReference>
<dbReference type="InterPro" id="IPR042222">
    <property type="entry name" value="Dynein_2_N"/>
</dbReference>
<dbReference type="InterPro" id="IPR035699">
    <property type="entry name" value="AAA_6"/>
</dbReference>
<evidence type="ECO:0000259" key="30">
    <source>
        <dbReference type="Pfam" id="PF18198"/>
    </source>
</evidence>
<dbReference type="InterPro" id="IPR042228">
    <property type="entry name" value="Dynein_linker_3"/>
</dbReference>
<dbReference type="InterPro" id="IPR041466">
    <property type="entry name" value="Dynein_AAA5_ext"/>
</dbReference>
<feature type="domain" description="Dynein heavy chain AAA lid" evidence="30">
    <location>
        <begin position="3038"/>
        <end position="3176"/>
    </location>
</feature>
<dbReference type="FunFam" id="3.40.50.300:FF:000362">
    <property type="entry name" value="Dynein, axonemal, heavy chain 6"/>
    <property type="match status" value="1"/>
</dbReference>
<dbReference type="InterPro" id="IPR026983">
    <property type="entry name" value="DHC"/>
</dbReference>
<keyword evidence="33" id="KW-1185">Reference proteome</keyword>
<dbReference type="Pfam" id="PF03028">
    <property type="entry name" value="Dynein_heavy"/>
    <property type="match status" value="1"/>
</dbReference>
<dbReference type="InterPro" id="IPR042219">
    <property type="entry name" value="AAA_lid_11_sf"/>
</dbReference>
<dbReference type="Gene3D" id="1.10.8.720">
    <property type="entry name" value="Region D6 of dynein motor"/>
    <property type="match status" value="1"/>
</dbReference>
<dbReference type="Gene3D" id="1.10.287.2620">
    <property type="match status" value="1"/>
</dbReference>
<dbReference type="Gene3D" id="1.10.8.710">
    <property type="match status" value="1"/>
</dbReference>
<dbReference type="CDD" id="cd00009">
    <property type="entry name" value="AAA"/>
    <property type="match status" value="1"/>
</dbReference>
<dbReference type="InterPro" id="IPR043160">
    <property type="entry name" value="Dynein_C_barrel"/>
</dbReference>